<name>A0A1W0X3E6_HYPEX</name>
<dbReference type="PANTHER" id="PTHR11782:SF83">
    <property type="entry name" value="GUANOSINE-DIPHOSPHATASE"/>
    <property type="match status" value="1"/>
</dbReference>
<dbReference type="GO" id="GO:0005524">
    <property type="term" value="F:ATP binding"/>
    <property type="evidence" value="ECO:0007669"/>
    <property type="project" value="UniProtKB-KW"/>
</dbReference>
<dbReference type="Gene3D" id="3.30.420.150">
    <property type="entry name" value="Exopolyphosphatase. Domain 2"/>
    <property type="match status" value="1"/>
</dbReference>
<protein>
    <submittedName>
        <fullName evidence="5">Ectonucleoside triphosphate diphosphohydrolase 1</fullName>
    </submittedName>
</protein>
<dbReference type="PANTHER" id="PTHR11782">
    <property type="entry name" value="ADENOSINE/GUANOSINE DIPHOSPHATASE"/>
    <property type="match status" value="1"/>
</dbReference>
<evidence type="ECO:0000256" key="4">
    <source>
        <dbReference type="PIRSR" id="PIRSR600407-2"/>
    </source>
</evidence>
<proteinExistence type="inferred from homology"/>
<keyword evidence="4" id="KW-0547">Nucleotide-binding</keyword>
<feature type="binding site" evidence="4">
    <location>
        <begin position="183"/>
        <end position="187"/>
    </location>
    <ligand>
        <name>ATP</name>
        <dbReference type="ChEBI" id="CHEBI:30616"/>
    </ligand>
</feature>
<dbReference type="GO" id="GO:0004382">
    <property type="term" value="F:GDP phosphatase activity"/>
    <property type="evidence" value="ECO:0007669"/>
    <property type="project" value="TreeGrafter"/>
</dbReference>
<evidence type="ECO:0000313" key="5">
    <source>
        <dbReference type="EMBL" id="OQV22013.1"/>
    </source>
</evidence>
<keyword evidence="4" id="KW-0067">ATP-binding</keyword>
<dbReference type="OrthoDB" id="6372431at2759"/>
<evidence type="ECO:0000256" key="2">
    <source>
        <dbReference type="ARBA" id="ARBA00022801"/>
    </source>
</evidence>
<dbReference type="Gene3D" id="3.30.420.40">
    <property type="match status" value="1"/>
</dbReference>
<dbReference type="InterPro" id="IPR000407">
    <property type="entry name" value="GDA1_CD39_NTPase"/>
</dbReference>
<keyword evidence="6" id="KW-1185">Reference proteome</keyword>
<dbReference type="GO" id="GO:0009134">
    <property type="term" value="P:nucleoside diphosphate catabolic process"/>
    <property type="evidence" value="ECO:0007669"/>
    <property type="project" value="TreeGrafter"/>
</dbReference>
<evidence type="ECO:0000256" key="3">
    <source>
        <dbReference type="PIRSR" id="PIRSR600407-1"/>
    </source>
</evidence>
<feature type="active site" description="Proton acceptor" evidence="3">
    <location>
        <position position="146"/>
    </location>
</feature>
<comment type="similarity">
    <text evidence="1">Belongs to the GDA1/CD39 NTPase family.</text>
</comment>
<keyword evidence="2" id="KW-0378">Hydrolase</keyword>
<comment type="caution">
    <text evidence="5">The sequence shown here is derived from an EMBL/GenBank/DDBJ whole genome shotgun (WGS) entry which is preliminary data.</text>
</comment>
<gene>
    <name evidence="5" type="ORF">BV898_04223</name>
</gene>
<organism evidence="5 6">
    <name type="scientific">Hypsibius exemplaris</name>
    <name type="common">Freshwater tardigrade</name>
    <dbReference type="NCBI Taxonomy" id="2072580"/>
    <lineage>
        <taxon>Eukaryota</taxon>
        <taxon>Metazoa</taxon>
        <taxon>Ecdysozoa</taxon>
        <taxon>Tardigrada</taxon>
        <taxon>Eutardigrada</taxon>
        <taxon>Parachela</taxon>
        <taxon>Hypsibioidea</taxon>
        <taxon>Hypsibiidae</taxon>
        <taxon>Hypsibius</taxon>
    </lineage>
</organism>
<dbReference type="AlphaFoldDB" id="A0A1W0X3E6"/>
<dbReference type="Proteomes" id="UP000192578">
    <property type="component" value="Unassembled WGS sequence"/>
</dbReference>
<sequence>MGWLQSGLISAAIVLHNDYVVVLDGGSSHTTTYVYEWPKEKEHGTGLVRQKSSKKCQAVLGTFKNNPSAAGESLKACLDFAAEQVPQSAWSSTKVLLGATAGVRLIAVEDRDTAAAIIQSVRDYLAANYAFIVDPANIDILTPEREGAYAWTSINYVEGVLRNNALMTVRARNATWGSLDVGGASAQFAMEVPSPEIPSRFSVRSFNQDYELLTWSFLCYGHDEAHRRHRGLLIASQSFRNLTYDACVPMNTEPVAVAHSDIFDHPCSRLDVPAAKKKNVYYITGGGDQTQCRLDIIRLFKMFANQTITECPFQDSECSFQSTKKNLAKVPSGKFLAKGGLFYVTNDLRTVSGNSFNLNPFDANGYHRARLALCAKTIDEIKALLLIHPEMKLSFLLRMCFSSTYNELLLKEIYGFAQDLMGEILFANTVRGNDVGWTFGWGVLASTDPAPASAVASASSSSHLSKAMPYFFCGLTSLSLVFLAGLNRDIVF</sequence>
<dbReference type="Pfam" id="PF01150">
    <property type="entry name" value="GDA1_CD39"/>
    <property type="match status" value="1"/>
</dbReference>
<dbReference type="EMBL" id="MTYJ01000020">
    <property type="protein sequence ID" value="OQV22013.1"/>
    <property type="molecule type" value="Genomic_DNA"/>
</dbReference>
<dbReference type="GO" id="GO:0005886">
    <property type="term" value="C:plasma membrane"/>
    <property type="evidence" value="ECO:0007669"/>
    <property type="project" value="TreeGrafter"/>
</dbReference>
<reference evidence="6" key="1">
    <citation type="submission" date="2017-01" db="EMBL/GenBank/DDBJ databases">
        <title>Comparative genomics of anhydrobiosis in the tardigrade Hypsibius dujardini.</title>
        <authorList>
            <person name="Yoshida Y."/>
            <person name="Koutsovoulos G."/>
            <person name="Laetsch D."/>
            <person name="Stevens L."/>
            <person name="Kumar S."/>
            <person name="Horikawa D."/>
            <person name="Ishino K."/>
            <person name="Komine S."/>
            <person name="Tomita M."/>
            <person name="Blaxter M."/>
            <person name="Arakawa K."/>
        </authorList>
    </citation>
    <scope>NUCLEOTIDE SEQUENCE [LARGE SCALE GENOMIC DNA]</scope>
    <source>
        <strain evidence="6">Z151</strain>
    </source>
</reference>
<accession>A0A1W0X3E6</accession>
<dbReference type="GO" id="GO:0017111">
    <property type="term" value="F:ribonucleoside triphosphate phosphatase activity"/>
    <property type="evidence" value="ECO:0007669"/>
    <property type="project" value="TreeGrafter"/>
</dbReference>
<evidence type="ECO:0000256" key="1">
    <source>
        <dbReference type="ARBA" id="ARBA00009283"/>
    </source>
</evidence>
<dbReference type="GO" id="GO:0045134">
    <property type="term" value="F:UDP phosphatase activity"/>
    <property type="evidence" value="ECO:0007669"/>
    <property type="project" value="TreeGrafter"/>
</dbReference>
<evidence type="ECO:0000313" key="6">
    <source>
        <dbReference type="Proteomes" id="UP000192578"/>
    </source>
</evidence>